<reference evidence="1 2" key="1">
    <citation type="submission" date="2018-01" db="EMBL/GenBank/DDBJ databases">
        <title>Genomic Encyclopedia of Type Strains, Phase III (KMG-III): the genomes of soil and plant-associated and newly described type strains.</title>
        <authorList>
            <person name="Whitman W."/>
        </authorList>
    </citation>
    <scope>NUCLEOTIDE SEQUENCE [LARGE SCALE GENOMIC DNA]</scope>
    <source>
        <strain evidence="1 2">JCM 18070</strain>
    </source>
</reference>
<dbReference type="AlphaFoldDB" id="A0A2S4MJU5"/>
<sequence length="214" mass="24254">MTLPSFQDAQGYNSFFKFHVPCDIFQHGHWDTGAFPIHDFLINCCRRLKAAQGYAGFSLALPHEFFRWEPYELKLAESYFGLEIDKPANTMTMIDEWRGIKDVNWYTILGEPYVKQLGGNAAIRKNLSDSTLPIYDFGAGLAIRAGNEPEMAPVAKGLPPLYVAVNNVVRPVRTTQIRSMGMGSNAGELRFNIRLTDLWMRRFDAPGIWPPTHP</sequence>
<name>A0A2S4MJU5_9BURK</name>
<evidence type="ECO:0000313" key="2">
    <source>
        <dbReference type="Proteomes" id="UP000237381"/>
    </source>
</evidence>
<dbReference type="EMBL" id="PQGA01000002">
    <property type="protein sequence ID" value="POR55054.1"/>
    <property type="molecule type" value="Genomic_DNA"/>
</dbReference>
<proteinExistence type="predicted"/>
<dbReference type="Pfam" id="PF11876">
    <property type="entry name" value="TsiV"/>
    <property type="match status" value="1"/>
</dbReference>
<comment type="caution">
    <text evidence="1">The sequence shown here is derived from an EMBL/GenBank/DDBJ whole genome shotgun (WGS) entry which is preliminary data.</text>
</comment>
<evidence type="ECO:0000313" key="1">
    <source>
        <dbReference type="EMBL" id="POR55054.1"/>
    </source>
</evidence>
<keyword evidence="2" id="KW-1185">Reference proteome</keyword>
<organism evidence="1 2">
    <name type="scientific">Paraburkholderia eburnea</name>
    <dbReference type="NCBI Taxonomy" id="1189126"/>
    <lineage>
        <taxon>Bacteria</taxon>
        <taxon>Pseudomonadati</taxon>
        <taxon>Pseudomonadota</taxon>
        <taxon>Betaproteobacteria</taxon>
        <taxon>Burkholderiales</taxon>
        <taxon>Burkholderiaceae</taxon>
        <taxon>Paraburkholderia</taxon>
    </lineage>
</organism>
<dbReference type="Proteomes" id="UP000237381">
    <property type="component" value="Unassembled WGS sequence"/>
</dbReference>
<protein>
    <submittedName>
        <fullName evidence="1">Uncharacterized protein DUF3396</fullName>
    </submittedName>
</protein>
<gene>
    <name evidence="1" type="ORF">B0G62_102665</name>
</gene>
<dbReference type="InterPro" id="IPR021815">
    <property type="entry name" value="TsiV"/>
</dbReference>
<accession>A0A2S4MJU5</accession>